<evidence type="ECO:0000313" key="10">
    <source>
        <dbReference type="EMBL" id="KZC04668.1"/>
    </source>
</evidence>
<protein>
    <recommendedName>
        <fullName evidence="8">Large ribosomal subunit protein mL38</fullName>
    </recommendedName>
    <alternativeName>
        <fullName evidence="9">39S ribosomal protein L38, mitochondrial</fullName>
    </alternativeName>
</protein>
<keyword evidence="11" id="KW-1185">Reference proteome</keyword>
<dbReference type="SUPFAM" id="SSF49777">
    <property type="entry name" value="PEBP-like"/>
    <property type="match status" value="1"/>
</dbReference>
<evidence type="ECO:0000313" key="11">
    <source>
        <dbReference type="Proteomes" id="UP000076502"/>
    </source>
</evidence>
<comment type="subcellular location">
    <subcellularLocation>
        <location evidence="1">Mitochondrion</location>
    </subcellularLocation>
</comment>
<comment type="similarity">
    <text evidence="7">Belongs to the phosphatidylethanolamine-binding protein family. Mitochondrion-specific ribosomal protein mL38 subfamily.</text>
</comment>
<dbReference type="GO" id="GO:0005762">
    <property type="term" value="C:mitochondrial large ribosomal subunit"/>
    <property type="evidence" value="ECO:0007669"/>
    <property type="project" value="TreeGrafter"/>
</dbReference>
<keyword evidence="5" id="KW-0496">Mitochondrion</keyword>
<dbReference type="OrthoDB" id="2153661at2759"/>
<dbReference type="InterPro" id="IPR008914">
    <property type="entry name" value="PEBP"/>
</dbReference>
<evidence type="ECO:0000256" key="8">
    <source>
        <dbReference type="ARBA" id="ARBA00039444"/>
    </source>
</evidence>
<evidence type="ECO:0000256" key="1">
    <source>
        <dbReference type="ARBA" id="ARBA00004173"/>
    </source>
</evidence>
<evidence type="ECO:0000256" key="2">
    <source>
        <dbReference type="ARBA" id="ARBA00022946"/>
    </source>
</evidence>
<dbReference type="PANTHER" id="PTHR11362:SF133">
    <property type="entry name" value="LARGE RIBOSOMAL SUBUNIT PROTEIN ML38"/>
    <property type="match status" value="1"/>
</dbReference>
<name>A0A154P084_DUFNO</name>
<dbReference type="OMA" id="NNEYCHW"/>
<dbReference type="CDD" id="cd00866">
    <property type="entry name" value="PEBP_euk"/>
    <property type="match status" value="1"/>
</dbReference>
<organism evidence="10 11">
    <name type="scientific">Dufourea novaeangliae</name>
    <name type="common">Sweat bee</name>
    <dbReference type="NCBI Taxonomy" id="178035"/>
    <lineage>
        <taxon>Eukaryota</taxon>
        <taxon>Metazoa</taxon>
        <taxon>Ecdysozoa</taxon>
        <taxon>Arthropoda</taxon>
        <taxon>Hexapoda</taxon>
        <taxon>Insecta</taxon>
        <taxon>Pterygota</taxon>
        <taxon>Neoptera</taxon>
        <taxon>Endopterygota</taxon>
        <taxon>Hymenoptera</taxon>
        <taxon>Apocrita</taxon>
        <taxon>Aculeata</taxon>
        <taxon>Apoidea</taxon>
        <taxon>Anthophila</taxon>
        <taxon>Halictidae</taxon>
        <taxon>Rophitinae</taxon>
        <taxon>Dufourea</taxon>
    </lineage>
</organism>
<dbReference type="STRING" id="178035.A0A154P084"/>
<evidence type="ECO:0000256" key="5">
    <source>
        <dbReference type="ARBA" id="ARBA00023128"/>
    </source>
</evidence>
<gene>
    <name evidence="10" type="ORF">WN55_09467</name>
</gene>
<reference evidence="10 11" key="1">
    <citation type="submission" date="2015-07" db="EMBL/GenBank/DDBJ databases">
        <title>The genome of Dufourea novaeangliae.</title>
        <authorList>
            <person name="Pan H."/>
            <person name="Kapheim K."/>
        </authorList>
    </citation>
    <scope>NUCLEOTIDE SEQUENCE [LARGE SCALE GENOMIC DNA]</scope>
    <source>
        <strain evidence="10">0120121106</strain>
        <tissue evidence="10">Whole body</tissue>
    </source>
</reference>
<evidence type="ECO:0000256" key="3">
    <source>
        <dbReference type="ARBA" id="ARBA00022980"/>
    </source>
</evidence>
<dbReference type="Pfam" id="PF01161">
    <property type="entry name" value="PBP"/>
    <property type="match status" value="1"/>
</dbReference>
<evidence type="ECO:0000256" key="7">
    <source>
        <dbReference type="ARBA" id="ARBA00038016"/>
    </source>
</evidence>
<dbReference type="EMBL" id="KQ434783">
    <property type="protein sequence ID" value="KZC04668.1"/>
    <property type="molecule type" value="Genomic_DNA"/>
</dbReference>
<keyword evidence="6" id="KW-0687">Ribonucleoprotein</keyword>
<proteinExistence type="inferred from homology"/>
<dbReference type="Gene3D" id="3.90.280.10">
    <property type="entry name" value="PEBP-like"/>
    <property type="match status" value="1"/>
</dbReference>
<accession>A0A154P084</accession>
<dbReference type="InterPro" id="IPR036610">
    <property type="entry name" value="PEBP-like_sf"/>
</dbReference>
<sequence>MATTIFRIFANDFSPSLKHRIQQIRHGHRIRGKPPMIAHTLKQRLESLNATDPTVSFKVNIGFSIPKRSRRTTEIWMAEKEAIRMNPEAERQSRKRLLSVDLNQVKETWLDTLGPIHVHKIAYHYGIFQDLFGDAYFMPVVPLKIDYNTNDDTLVRVYTGNVIKPSEADKPPIIKYKAETDTLWTLIMSTPDGNLQNSNNEYCHWFLGNIPGNNIEYGEQIIDYLKPIPCRGVGYYRYIFMLYKQNQPLDYTKYKKPYPCLQLNKRDWNTLNFYREHQENLTPAGLAFFQSDWDPTVKKFYHSSLNTEEPIFQYDFPKPYIKPQTWFPLKEPFNLYLDKYRDPKEISKEFLLRKMKNVHPFREAKPPLKYPNACAFEKNLPSWLKLEMKKERIGWGRVNDIK</sequence>
<evidence type="ECO:0000256" key="6">
    <source>
        <dbReference type="ARBA" id="ARBA00023274"/>
    </source>
</evidence>
<keyword evidence="4" id="KW-0175">Coiled coil</keyword>
<keyword evidence="3 10" id="KW-0689">Ribosomal protein</keyword>
<dbReference type="FunFam" id="3.90.280.10:FF:000002">
    <property type="entry name" value="39S ribosomal protein L38, mitochondrial"/>
    <property type="match status" value="1"/>
</dbReference>
<dbReference type="AlphaFoldDB" id="A0A154P084"/>
<evidence type="ECO:0000256" key="4">
    <source>
        <dbReference type="ARBA" id="ARBA00023054"/>
    </source>
</evidence>
<dbReference type="Proteomes" id="UP000076502">
    <property type="component" value="Unassembled WGS sequence"/>
</dbReference>
<evidence type="ECO:0000256" key="9">
    <source>
        <dbReference type="ARBA" id="ARBA00041206"/>
    </source>
</evidence>
<dbReference type="PANTHER" id="PTHR11362">
    <property type="entry name" value="PHOSPHATIDYLETHANOLAMINE-BINDING PROTEIN"/>
    <property type="match status" value="1"/>
</dbReference>
<keyword evidence="2" id="KW-0809">Transit peptide</keyword>
<dbReference type="GO" id="GO:0005743">
    <property type="term" value="C:mitochondrial inner membrane"/>
    <property type="evidence" value="ECO:0007669"/>
    <property type="project" value="UniProtKB-ARBA"/>
</dbReference>
<dbReference type="InterPro" id="IPR035810">
    <property type="entry name" value="PEBP_euk"/>
</dbReference>